<dbReference type="AlphaFoldDB" id="A1DN36"/>
<dbReference type="OrthoDB" id="2831558at2759"/>
<dbReference type="VEuPathDB" id="FungiDB:NFIA_055560"/>
<dbReference type="HOGENOM" id="CLU_2334131_0_0_1"/>
<evidence type="ECO:0000313" key="1">
    <source>
        <dbReference type="EMBL" id="EAW16207.1"/>
    </source>
</evidence>
<name>A1DN36_NEOFI</name>
<evidence type="ECO:0000313" key="2">
    <source>
        <dbReference type="Proteomes" id="UP000006702"/>
    </source>
</evidence>
<keyword evidence="2" id="KW-1185">Reference proteome</keyword>
<proteinExistence type="predicted"/>
<sequence length="98" mass="11265">MAAPRWGVGVLGPPFDYTASMGINERIWAMHHAQYYRSNTDPEMPSEYVDLIEKYLLVVPHLTQHKSNSADLLQPTLWQTTSISTPSTRIALKKRDHW</sequence>
<organism evidence="1 2">
    <name type="scientific">Neosartorya fischeri (strain ATCC 1020 / DSM 3700 / CBS 544.65 / FGSC A1164 / JCM 1740 / NRRL 181 / WB 181)</name>
    <name type="common">Aspergillus fischerianus</name>
    <dbReference type="NCBI Taxonomy" id="331117"/>
    <lineage>
        <taxon>Eukaryota</taxon>
        <taxon>Fungi</taxon>
        <taxon>Dikarya</taxon>
        <taxon>Ascomycota</taxon>
        <taxon>Pezizomycotina</taxon>
        <taxon>Eurotiomycetes</taxon>
        <taxon>Eurotiomycetidae</taxon>
        <taxon>Eurotiales</taxon>
        <taxon>Aspergillaceae</taxon>
        <taxon>Aspergillus</taxon>
        <taxon>Aspergillus subgen. Fumigati</taxon>
    </lineage>
</organism>
<dbReference type="GeneID" id="4584619"/>
<accession>A1DN36</accession>
<reference evidence="2" key="1">
    <citation type="journal article" date="2008" name="PLoS Genet.">
        <title>Genomic islands in the pathogenic filamentous fungus Aspergillus fumigatus.</title>
        <authorList>
            <person name="Fedorova N.D."/>
            <person name="Khaldi N."/>
            <person name="Joardar V.S."/>
            <person name="Maiti R."/>
            <person name="Amedeo P."/>
            <person name="Anderson M.J."/>
            <person name="Crabtree J."/>
            <person name="Silva J.C."/>
            <person name="Badger J.H."/>
            <person name="Albarraq A."/>
            <person name="Angiuoli S."/>
            <person name="Bussey H."/>
            <person name="Bowyer P."/>
            <person name="Cotty P.J."/>
            <person name="Dyer P.S."/>
            <person name="Egan A."/>
            <person name="Galens K."/>
            <person name="Fraser-Liggett C.M."/>
            <person name="Haas B.J."/>
            <person name="Inman J.M."/>
            <person name="Kent R."/>
            <person name="Lemieux S."/>
            <person name="Malavazi I."/>
            <person name="Orvis J."/>
            <person name="Roemer T."/>
            <person name="Ronning C.M."/>
            <person name="Sundaram J.P."/>
            <person name="Sutton G."/>
            <person name="Turner G."/>
            <person name="Venter J.C."/>
            <person name="White O.R."/>
            <person name="Whitty B.R."/>
            <person name="Youngman P."/>
            <person name="Wolfe K.H."/>
            <person name="Goldman G.H."/>
            <person name="Wortman J.R."/>
            <person name="Jiang B."/>
            <person name="Denning D.W."/>
            <person name="Nierman W.C."/>
        </authorList>
    </citation>
    <scope>NUCLEOTIDE SEQUENCE [LARGE SCALE GENOMIC DNA]</scope>
    <source>
        <strain evidence="2">ATCC 1020 / DSM 3700 / CBS 544.65 / FGSC A1164 / JCM 1740 / NRRL 181 / WB 181</strain>
    </source>
</reference>
<gene>
    <name evidence="1" type="ORF">NFIA_055560</name>
</gene>
<protein>
    <submittedName>
        <fullName evidence="1">Uncharacterized protein</fullName>
    </submittedName>
</protein>
<dbReference type="EMBL" id="DS027698">
    <property type="protein sequence ID" value="EAW16207.1"/>
    <property type="molecule type" value="Genomic_DNA"/>
</dbReference>
<dbReference type="Proteomes" id="UP000006702">
    <property type="component" value="Unassembled WGS sequence"/>
</dbReference>
<dbReference type="RefSeq" id="XP_001258104.1">
    <property type="nucleotide sequence ID" value="XM_001258103.1"/>
</dbReference>
<dbReference type="KEGG" id="nfi:NFIA_055560"/>